<dbReference type="InterPro" id="IPR042099">
    <property type="entry name" value="ANL_N_sf"/>
</dbReference>
<organism evidence="7 8">
    <name type="scientific">Fodinicola feengrottensis</name>
    <dbReference type="NCBI Taxonomy" id="435914"/>
    <lineage>
        <taxon>Bacteria</taxon>
        <taxon>Bacillati</taxon>
        <taxon>Actinomycetota</taxon>
        <taxon>Actinomycetes</taxon>
        <taxon>Mycobacteriales</taxon>
        <taxon>Fodinicola</taxon>
    </lineage>
</organism>
<evidence type="ECO:0000256" key="4">
    <source>
        <dbReference type="ARBA" id="ARBA00023098"/>
    </source>
</evidence>
<sequence length="608" mass="65894">MSLDTWWIGPTAPRSLADITVRHAEKIPDKVVMQRRVDREWQQVTAAQFHAEVVEVAKGLIARGVGAGERVALMSKTRYEWTLCDAAIWAAGAVTVPVYETSSADQLEWILGDSGAVAAIVETPGHDRRLAGLTERLRELRDHWVIDGKDAGHTLASLIEAGREVDDAELDRRRANLNADKLATIIYTSGTTGRPKGCELTHGNFLAEITSAIEALPELFESEDASTLLFLPLAHVFGRMIQMAVLMSAAKLAHSDVGRLTVDLIPVKPTFVLAVPRVFERVYDRARSRAVSGGKEKIFDRAVNTAINYSKALEKGRPGPIVAAQRALFDKLVYSKLRDAMGGEVRWAVSGGSALGSRLAHFFRGAGVTVLEGYGLTETTAAAAVNTRGHIKVGTVGRALPGFEISIGQDNEILLRGGHVFHRYWNNETGTKEALTDDGWFRTGDLGKLDADGYLTITGRKKEILVTTAGKNVSPGPLEDVVRAHPLISQALVVGDGRNSIAALITIDTESLPQWLETHGRDKNTAVADLVEDPALLAELKKPIDAANATVSAAEKISRFRVLSVDFTEEGGHITPSLKLKRAIITRDFADDIEALYAPRKGSKASDS</sequence>
<dbReference type="PANTHER" id="PTHR43272:SF32">
    <property type="entry name" value="AMP-DEPENDENT SYNTHETASE_LIGASE DOMAIN-CONTAINING PROTEIN"/>
    <property type="match status" value="1"/>
</dbReference>
<dbReference type="RefSeq" id="WP_344311020.1">
    <property type="nucleotide sequence ID" value="NZ_BAAANY010000009.1"/>
</dbReference>
<feature type="domain" description="AMP-dependent synthetase/ligase" evidence="6">
    <location>
        <begin position="22"/>
        <end position="425"/>
    </location>
</feature>
<evidence type="ECO:0000259" key="6">
    <source>
        <dbReference type="Pfam" id="PF00501"/>
    </source>
</evidence>
<reference evidence="7 8" key="1">
    <citation type="journal article" date="2019" name="Int. J. Syst. Evol. Microbiol.">
        <title>The Global Catalogue of Microorganisms (GCM) 10K type strain sequencing project: providing services to taxonomists for standard genome sequencing and annotation.</title>
        <authorList>
            <consortium name="The Broad Institute Genomics Platform"/>
            <consortium name="The Broad Institute Genome Sequencing Center for Infectious Disease"/>
            <person name="Wu L."/>
            <person name="Ma J."/>
        </authorList>
    </citation>
    <scope>NUCLEOTIDE SEQUENCE [LARGE SCALE GENOMIC DNA]</scope>
    <source>
        <strain evidence="7 8">JCM 14718</strain>
    </source>
</reference>
<dbReference type="Proteomes" id="UP001500618">
    <property type="component" value="Unassembled WGS sequence"/>
</dbReference>
<name>A0ABN2H130_9ACTN</name>
<evidence type="ECO:0000313" key="7">
    <source>
        <dbReference type="EMBL" id="GAA1680202.1"/>
    </source>
</evidence>
<evidence type="ECO:0000256" key="3">
    <source>
        <dbReference type="ARBA" id="ARBA00022832"/>
    </source>
</evidence>
<keyword evidence="8" id="KW-1185">Reference proteome</keyword>
<evidence type="ECO:0000256" key="5">
    <source>
        <dbReference type="ARBA" id="ARBA00032875"/>
    </source>
</evidence>
<dbReference type="Pfam" id="PF00501">
    <property type="entry name" value="AMP-binding"/>
    <property type="match status" value="1"/>
</dbReference>
<evidence type="ECO:0000256" key="1">
    <source>
        <dbReference type="ARBA" id="ARBA00006432"/>
    </source>
</evidence>
<evidence type="ECO:0000256" key="2">
    <source>
        <dbReference type="ARBA" id="ARBA00022598"/>
    </source>
</evidence>
<gene>
    <name evidence="7" type="ORF">GCM10009765_31740</name>
</gene>
<keyword evidence="3" id="KW-0276">Fatty acid metabolism</keyword>
<dbReference type="SUPFAM" id="SSF56801">
    <property type="entry name" value="Acetyl-CoA synthetase-like"/>
    <property type="match status" value="1"/>
</dbReference>
<keyword evidence="4" id="KW-0443">Lipid metabolism</keyword>
<evidence type="ECO:0000313" key="8">
    <source>
        <dbReference type="Proteomes" id="UP001500618"/>
    </source>
</evidence>
<dbReference type="Gene3D" id="3.40.50.12780">
    <property type="entry name" value="N-terminal domain of ligase-like"/>
    <property type="match status" value="1"/>
</dbReference>
<accession>A0ABN2H130</accession>
<dbReference type="Pfam" id="PF23562">
    <property type="entry name" value="AMP-binding_C_3"/>
    <property type="match status" value="1"/>
</dbReference>
<dbReference type="PROSITE" id="PS00455">
    <property type="entry name" value="AMP_BINDING"/>
    <property type="match status" value="1"/>
</dbReference>
<dbReference type="InterPro" id="IPR000873">
    <property type="entry name" value="AMP-dep_synth/lig_dom"/>
</dbReference>
<dbReference type="CDD" id="cd05907">
    <property type="entry name" value="VL_LC_FACS_like"/>
    <property type="match status" value="1"/>
</dbReference>
<dbReference type="PANTHER" id="PTHR43272">
    <property type="entry name" value="LONG-CHAIN-FATTY-ACID--COA LIGASE"/>
    <property type="match status" value="1"/>
</dbReference>
<proteinExistence type="inferred from homology"/>
<comment type="similarity">
    <text evidence="1">Belongs to the ATP-dependent AMP-binding enzyme family.</text>
</comment>
<keyword evidence="2" id="KW-0436">Ligase</keyword>
<dbReference type="EMBL" id="BAAANY010000009">
    <property type="protein sequence ID" value="GAA1680202.1"/>
    <property type="molecule type" value="Genomic_DNA"/>
</dbReference>
<dbReference type="InterPro" id="IPR020845">
    <property type="entry name" value="AMP-binding_CS"/>
</dbReference>
<comment type="caution">
    <text evidence="7">The sequence shown here is derived from an EMBL/GenBank/DDBJ whole genome shotgun (WGS) entry which is preliminary data.</text>
</comment>
<protein>
    <recommendedName>
        <fullName evidence="5">Acyl-CoA synthetase</fullName>
    </recommendedName>
</protein>